<comment type="caution">
    <text evidence="2">The sequence shown here is derived from an EMBL/GenBank/DDBJ whole genome shotgun (WGS) entry which is preliminary data.</text>
</comment>
<dbReference type="Pfam" id="PF00156">
    <property type="entry name" value="Pribosyltran"/>
    <property type="match status" value="1"/>
</dbReference>
<gene>
    <name evidence="2" type="ORF">T630_4124</name>
</gene>
<name>A0A0J1A0J3_ACIBA</name>
<organism evidence="2 3">
    <name type="scientific">Acinetobacter baumannii MRSN 3527</name>
    <dbReference type="NCBI Taxonomy" id="1409923"/>
    <lineage>
        <taxon>Bacteria</taxon>
        <taxon>Pseudomonadati</taxon>
        <taxon>Pseudomonadota</taxon>
        <taxon>Gammaproteobacteria</taxon>
        <taxon>Moraxellales</taxon>
        <taxon>Moraxellaceae</taxon>
        <taxon>Acinetobacter</taxon>
        <taxon>Acinetobacter calcoaceticus/baumannii complex</taxon>
    </lineage>
</organism>
<dbReference type="CDD" id="cd06223">
    <property type="entry name" value="PRTases_typeI"/>
    <property type="match status" value="1"/>
</dbReference>
<dbReference type="AlphaFoldDB" id="A0A0J1A0J3"/>
<dbReference type="RefSeq" id="WP_047930082.1">
    <property type="nucleotide sequence ID" value="NZ_JPHZ01000020.1"/>
</dbReference>
<dbReference type="SUPFAM" id="SSF53271">
    <property type="entry name" value="PRTase-like"/>
    <property type="match status" value="1"/>
</dbReference>
<evidence type="ECO:0000313" key="2">
    <source>
        <dbReference type="EMBL" id="KLT87765.1"/>
    </source>
</evidence>
<accession>A0A0J1A0J3</accession>
<proteinExistence type="predicted"/>
<dbReference type="InterPro" id="IPR000836">
    <property type="entry name" value="PRTase_dom"/>
</dbReference>
<protein>
    <submittedName>
        <fullName evidence="2">Phosphoribosyl transferase domain protein</fullName>
    </submittedName>
</protein>
<dbReference type="EMBL" id="JPHZ01000020">
    <property type="protein sequence ID" value="KLT87765.1"/>
    <property type="molecule type" value="Genomic_DNA"/>
</dbReference>
<dbReference type="InterPro" id="IPR029057">
    <property type="entry name" value="PRTase-like"/>
</dbReference>
<reference evidence="2 3" key="1">
    <citation type="submission" date="2014-07" db="EMBL/GenBank/DDBJ databases">
        <authorList>
            <person name="Harkins D.M."/>
            <person name="Lesho E."/>
            <person name="Waterman P.E."/>
            <person name="Chan A."/>
            <person name="Fouts D.E."/>
        </authorList>
    </citation>
    <scope>NUCLEOTIDE SEQUENCE [LARGE SCALE GENOMIC DNA]</scope>
    <source>
        <strain evidence="2 3">MRSN 3527</strain>
    </source>
</reference>
<evidence type="ECO:0000313" key="3">
    <source>
        <dbReference type="Proteomes" id="UP000036122"/>
    </source>
</evidence>
<sequence length="248" mass="28323">MGITVDKNKVVTFTAQTEQLVNTSIDANPNQYKLNDLVIYGIFKRLYSRQGGDGNPLIYALKGQRGYSISLQECGKFNPNLSAILDHLLTQKNYEVILTMPSSHKVVERFAIKINRRISKDCLLITDIFTKKTFSEVYEDLQNLPLTPQYKRDIIALRRTIERDAQRNPHKVFSMKEVDTKDRMFIRPLKINPERMKTIQQIQGKSILLVDDLLASGTTLTSAYNLLKDLEISDEIEAICLLGKLGNK</sequence>
<feature type="domain" description="Phosphoribosyltransferase" evidence="1">
    <location>
        <begin position="197"/>
        <end position="244"/>
    </location>
</feature>
<dbReference type="Proteomes" id="UP000036122">
    <property type="component" value="Unassembled WGS sequence"/>
</dbReference>
<dbReference type="PATRIC" id="fig|1409923.3.peg.3418"/>
<dbReference type="GO" id="GO:0016740">
    <property type="term" value="F:transferase activity"/>
    <property type="evidence" value="ECO:0007669"/>
    <property type="project" value="UniProtKB-KW"/>
</dbReference>
<keyword evidence="2" id="KW-0808">Transferase</keyword>
<dbReference type="Gene3D" id="3.40.50.2020">
    <property type="match status" value="1"/>
</dbReference>
<evidence type="ECO:0000259" key="1">
    <source>
        <dbReference type="Pfam" id="PF00156"/>
    </source>
</evidence>